<dbReference type="AlphaFoldDB" id="A0A5J4KWG9"/>
<protein>
    <submittedName>
        <fullName evidence="2">Serine kinase</fullName>
    </submittedName>
</protein>
<dbReference type="Gene3D" id="3.40.1390.20">
    <property type="entry name" value="HprK N-terminal domain-like"/>
    <property type="match status" value="1"/>
</dbReference>
<keyword evidence="2" id="KW-0418">Kinase</keyword>
<keyword evidence="2" id="KW-0808">Transferase</keyword>
<dbReference type="InterPro" id="IPR010766">
    <property type="entry name" value="DRTGG"/>
</dbReference>
<reference evidence="2" key="1">
    <citation type="submission" date="2019-10" db="EMBL/GenBank/DDBJ databases">
        <title>Metagenomic sequencing of thiosulfate-disproportionating enrichment culture.</title>
        <authorList>
            <person name="Umezawa K."/>
            <person name="Kojima H."/>
            <person name="Fukui M."/>
        </authorList>
    </citation>
    <scope>NUCLEOTIDE SEQUENCE</scope>
    <source>
        <strain evidence="2">45J</strain>
    </source>
</reference>
<dbReference type="SUPFAM" id="SSF75138">
    <property type="entry name" value="HprK N-terminal domain-like"/>
    <property type="match status" value="1"/>
</dbReference>
<evidence type="ECO:0000313" key="2">
    <source>
        <dbReference type="EMBL" id="GER93574.1"/>
    </source>
</evidence>
<organism evidence="2">
    <name type="scientific">hot springs metagenome</name>
    <dbReference type="NCBI Taxonomy" id="433727"/>
    <lineage>
        <taxon>unclassified sequences</taxon>
        <taxon>metagenomes</taxon>
        <taxon>ecological metagenomes</taxon>
    </lineage>
</organism>
<accession>A0A5J4KWG9</accession>
<dbReference type="EMBL" id="BLAB01000001">
    <property type="protein sequence ID" value="GER93574.1"/>
    <property type="molecule type" value="Genomic_DNA"/>
</dbReference>
<sequence length="112" mass="12319">MLKVSDIIEKIGLDIRVSGDMHKYVTGCYISDLLSDVMAHSKDGELWITLQTHPNIVAVAVIKGLSCIVITNGRLPETDTVKKAESENITILTTSKTTFEIAGLLYNILRSE</sequence>
<proteinExistence type="predicted"/>
<dbReference type="InterPro" id="IPR028979">
    <property type="entry name" value="Ser_kin/Pase_Hpr-like_N_sf"/>
</dbReference>
<evidence type="ECO:0000259" key="1">
    <source>
        <dbReference type="Pfam" id="PF07085"/>
    </source>
</evidence>
<comment type="caution">
    <text evidence="2">The sequence shown here is derived from an EMBL/GenBank/DDBJ whole genome shotgun (WGS) entry which is preliminary data.</text>
</comment>
<dbReference type="Pfam" id="PF07085">
    <property type="entry name" value="DRTGG"/>
    <property type="match status" value="1"/>
</dbReference>
<gene>
    <name evidence="2" type="ORF">A45J_1320</name>
</gene>
<dbReference type="GO" id="GO:0016301">
    <property type="term" value="F:kinase activity"/>
    <property type="evidence" value="ECO:0007669"/>
    <property type="project" value="UniProtKB-KW"/>
</dbReference>
<name>A0A5J4KWG9_9ZZZZ</name>
<feature type="domain" description="DRTGG" evidence="1">
    <location>
        <begin position="34"/>
        <end position="105"/>
    </location>
</feature>